<dbReference type="RefSeq" id="WP_138602207.1">
    <property type="nucleotide sequence ID" value="NZ_VCIA01000001.1"/>
</dbReference>
<dbReference type="GO" id="GO:0005886">
    <property type="term" value="C:plasma membrane"/>
    <property type="evidence" value="ECO:0007669"/>
    <property type="project" value="UniProtKB-SubCell"/>
</dbReference>
<dbReference type="Proteomes" id="UP000306980">
    <property type="component" value="Unassembled WGS sequence"/>
</dbReference>
<dbReference type="OrthoDB" id="4529062at2"/>
<keyword evidence="5 7" id="KW-1133">Transmembrane helix</keyword>
<reference evidence="9 10" key="1">
    <citation type="submission" date="2019-05" db="EMBL/GenBank/DDBJ databases">
        <title>Genomic analysis of Lentibacillus sp. NKC220-2.</title>
        <authorList>
            <person name="Oh Y.J."/>
        </authorList>
    </citation>
    <scope>NUCLEOTIDE SEQUENCE [LARGE SCALE GENOMIC DNA]</scope>
    <source>
        <strain evidence="9 10">NKC220-2</strain>
    </source>
</reference>
<organism evidence="9 10">
    <name type="scientific">Lentibacillus cibarius</name>
    <dbReference type="NCBI Taxonomy" id="2583219"/>
    <lineage>
        <taxon>Bacteria</taxon>
        <taxon>Bacillati</taxon>
        <taxon>Bacillota</taxon>
        <taxon>Bacilli</taxon>
        <taxon>Bacillales</taxon>
        <taxon>Bacillaceae</taxon>
        <taxon>Lentibacillus</taxon>
    </lineage>
</organism>
<keyword evidence="6 7" id="KW-0472">Membrane</keyword>
<feature type="transmembrane region" description="Helical" evidence="7">
    <location>
        <begin position="92"/>
        <end position="113"/>
    </location>
</feature>
<dbReference type="EMBL" id="VCIA01000001">
    <property type="protein sequence ID" value="TMN21621.1"/>
    <property type="molecule type" value="Genomic_DNA"/>
</dbReference>
<evidence type="ECO:0000256" key="1">
    <source>
        <dbReference type="ARBA" id="ARBA00004651"/>
    </source>
</evidence>
<evidence type="ECO:0000313" key="9">
    <source>
        <dbReference type="EMBL" id="TMN21621.1"/>
    </source>
</evidence>
<feature type="transmembrane region" description="Helical" evidence="7">
    <location>
        <begin position="244"/>
        <end position="263"/>
    </location>
</feature>
<dbReference type="Pfam" id="PF00892">
    <property type="entry name" value="EamA"/>
    <property type="match status" value="2"/>
</dbReference>
<feature type="transmembrane region" description="Helical" evidence="7">
    <location>
        <begin position="32"/>
        <end position="52"/>
    </location>
</feature>
<dbReference type="SUPFAM" id="SSF103481">
    <property type="entry name" value="Multidrug resistance efflux transporter EmrE"/>
    <property type="match status" value="2"/>
</dbReference>
<sequence>MVRIYSLLLLVMLMWGINLSAIKVLVTAIDPILLQAFRIMTAGVAVLVICAVMGIFRMPYKHEWLIIFSISIFNVILHHSFLAVGLEMTSGINGALILGMNPLITAMLALIILRQRMTWVRVVGFILGFIGVVITTLMGTGQLTGISLGDLMVFLAVLVQGFSFVLISKLKPTFDARLATGYMLVIGSLFVLATSQLLGSEMQEITNLFDWHLGLVFLFSAVMATAFGHMTYNHAVKKVGPAESAIFMNLNTLFGVIGSAIFLNETITLNHVAGFILILCGVFTGTGALEYMIRKRKRVPGTF</sequence>
<dbReference type="InterPro" id="IPR000620">
    <property type="entry name" value="EamA_dom"/>
</dbReference>
<evidence type="ECO:0000259" key="8">
    <source>
        <dbReference type="Pfam" id="PF00892"/>
    </source>
</evidence>
<dbReference type="PANTHER" id="PTHR32322:SF18">
    <property type="entry name" value="S-ADENOSYLMETHIONINE_S-ADENOSYLHOMOCYSTEINE TRANSPORTER"/>
    <property type="match status" value="1"/>
</dbReference>
<comment type="caution">
    <text evidence="9">The sequence shown here is derived from an EMBL/GenBank/DDBJ whole genome shotgun (WGS) entry which is preliminary data.</text>
</comment>
<evidence type="ECO:0000256" key="4">
    <source>
        <dbReference type="ARBA" id="ARBA00022692"/>
    </source>
</evidence>
<evidence type="ECO:0000256" key="6">
    <source>
        <dbReference type="ARBA" id="ARBA00023136"/>
    </source>
</evidence>
<dbReference type="InterPro" id="IPR050638">
    <property type="entry name" value="AA-Vitamin_Transporters"/>
</dbReference>
<feature type="domain" description="EamA" evidence="8">
    <location>
        <begin position="5"/>
        <end position="136"/>
    </location>
</feature>
<accession>A0A5S3QK93</accession>
<evidence type="ECO:0000256" key="3">
    <source>
        <dbReference type="ARBA" id="ARBA00022475"/>
    </source>
</evidence>
<evidence type="ECO:0000313" key="10">
    <source>
        <dbReference type="Proteomes" id="UP000306980"/>
    </source>
</evidence>
<dbReference type="AlphaFoldDB" id="A0A5S3QK93"/>
<protein>
    <submittedName>
        <fullName evidence="9">DMT family transporter</fullName>
    </submittedName>
</protein>
<gene>
    <name evidence="9" type="ORF">FFL34_05485</name>
</gene>
<evidence type="ECO:0000256" key="5">
    <source>
        <dbReference type="ARBA" id="ARBA00022989"/>
    </source>
</evidence>
<comment type="subcellular location">
    <subcellularLocation>
        <location evidence="1">Cell membrane</location>
        <topology evidence="1">Multi-pass membrane protein</topology>
    </subcellularLocation>
</comment>
<proteinExistence type="inferred from homology"/>
<feature type="domain" description="EamA" evidence="8">
    <location>
        <begin position="148"/>
        <end position="283"/>
    </location>
</feature>
<evidence type="ECO:0000256" key="7">
    <source>
        <dbReference type="SAM" id="Phobius"/>
    </source>
</evidence>
<dbReference type="PANTHER" id="PTHR32322">
    <property type="entry name" value="INNER MEMBRANE TRANSPORTER"/>
    <property type="match status" value="1"/>
</dbReference>
<dbReference type="InterPro" id="IPR037185">
    <property type="entry name" value="EmrE-like"/>
</dbReference>
<feature type="transmembrane region" description="Helical" evidence="7">
    <location>
        <begin position="269"/>
        <end position="289"/>
    </location>
</feature>
<evidence type="ECO:0000256" key="2">
    <source>
        <dbReference type="ARBA" id="ARBA00007362"/>
    </source>
</evidence>
<comment type="similarity">
    <text evidence="2">Belongs to the EamA transporter family.</text>
</comment>
<keyword evidence="3" id="KW-1003">Cell membrane</keyword>
<feature type="transmembrane region" description="Helical" evidence="7">
    <location>
        <begin position="120"/>
        <end position="140"/>
    </location>
</feature>
<feature type="transmembrane region" description="Helical" evidence="7">
    <location>
        <begin position="64"/>
        <end position="86"/>
    </location>
</feature>
<keyword evidence="4 7" id="KW-0812">Transmembrane</keyword>
<feature type="transmembrane region" description="Helical" evidence="7">
    <location>
        <begin position="7"/>
        <end position="26"/>
    </location>
</feature>
<feature type="transmembrane region" description="Helical" evidence="7">
    <location>
        <begin position="211"/>
        <end position="232"/>
    </location>
</feature>
<feature type="transmembrane region" description="Helical" evidence="7">
    <location>
        <begin position="179"/>
        <end position="199"/>
    </location>
</feature>
<feature type="transmembrane region" description="Helical" evidence="7">
    <location>
        <begin position="146"/>
        <end position="167"/>
    </location>
</feature>
<name>A0A5S3QK93_9BACI</name>